<dbReference type="Proteomes" id="UP001148838">
    <property type="component" value="Unassembled WGS sequence"/>
</dbReference>
<comment type="caution">
    <text evidence="1">The sequence shown here is derived from an EMBL/GenBank/DDBJ whole genome shotgun (WGS) entry which is preliminary data.</text>
</comment>
<evidence type="ECO:0000313" key="1">
    <source>
        <dbReference type="EMBL" id="KAJ4439655.1"/>
    </source>
</evidence>
<reference evidence="1 2" key="1">
    <citation type="journal article" date="2022" name="Allergy">
        <title>Genome assembly and annotation of Periplaneta americana reveal a comprehensive cockroach allergen profile.</title>
        <authorList>
            <person name="Wang L."/>
            <person name="Xiong Q."/>
            <person name="Saelim N."/>
            <person name="Wang L."/>
            <person name="Nong W."/>
            <person name="Wan A.T."/>
            <person name="Shi M."/>
            <person name="Liu X."/>
            <person name="Cao Q."/>
            <person name="Hui J.H.L."/>
            <person name="Sookrung N."/>
            <person name="Leung T.F."/>
            <person name="Tungtrongchitr A."/>
            <person name="Tsui S.K.W."/>
        </authorList>
    </citation>
    <scope>NUCLEOTIDE SEQUENCE [LARGE SCALE GENOMIC DNA]</scope>
    <source>
        <strain evidence="1">PWHHKU_190912</strain>
    </source>
</reference>
<name>A0ABQ8T144_PERAM</name>
<gene>
    <name evidence="1" type="ORF">ANN_07783</name>
</gene>
<sequence length="68" mass="7893">MDTIVIQEDGVPPHFAMIVRDHLKIEVVAHHGFGFLLTRPKHLKLSVRVFNKPKVYKVKIHSAEQMQH</sequence>
<proteinExistence type="predicted"/>
<evidence type="ECO:0000313" key="2">
    <source>
        <dbReference type="Proteomes" id="UP001148838"/>
    </source>
</evidence>
<keyword evidence="2" id="KW-1185">Reference proteome</keyword>
<dbReference type="EMBL" id="JAJSOF020000017">
    <property type="protein sequence ID" value="KAJ4439655.1"/>
    <property type="molecule type" value="Genomic_DNA"/>
</dbReference>
<organism evidence="1 2">
    <name type="scientific">Periplaneta americana</name>
    <name type="common">American cockroach</name>
    <name type="synonym">Blatta americana</name>
    <dbReference type="NCBI Taxonomy" id="6978"/>
    <lineage>
        <taxon>Eukaryota</taxon>
        <taxon>Metazoa</taxon>
        <taxon>Ecdysozoa</taxon>
        <taxon>Arthropoda</taxon>
        <taxon>Hexapoda</taxon>
        <taxon>Insecta</taxon>
        <taxon>Pterygota</taxon>
        <taxon>Neoptera</taxon>
        <taxon>Polyneoptera</taxon>
        <taxon>Dictyoptera</taxon>
        <taxon>Blattodea</taxon>
        <taxon>Blattoidea</taxon>
        <taxon>Blattidae</taxon>
        <taxon>Blattinae</taxon>
        <taxon>Periplaneta</taxon>
    </lineage>
</organism>
<accession>A0ABQ8T144</accession>
<protein>
    <submittedName>
        <fullName evidence="1">Uncharacterized protein</fullName>
    </submittedName>
</protein>